<name>Q10YA2_TRIEI</name>
<dbReference type="SUPFAM" id="SSF50494">
    <property type="entry name" value="Trypsin-like serine proteases"/>
    <property type="match status" value="1"/>
</dbReference>
<organism evidence="2">
    <name type="scientific">Trichodesmium erythraeum (strain IMS101)</name>
    <dbReference type="NCBI Taxonomy" id="203124"/>
    <lineage>
        <taxon>Bacteria</taxon>
        <taxon>Bacillati</taxon>
        <taxon>Cyanobacteriota</taxon>
        <taxon>Cyanophyceae</taxon>
        <taxon>Oscillatoriophycideae</taxon>
        <taxon>Oscillatoriales</taxon>
        <taxon>Microcoleaceae</taxon>
        <taxon>Trichodesmium</taxon>
    </lineage>
</organism>
<dbReference type="OrthoDB" id="462757at2"/>
<dbReference type="KEGG" id="ter:Tery_3713"/>
<keyword evidence="1" id="KW-0175">Coiled coil</keyword>
<evidence type="ECO:0008006" key="3">
    <source>
        <dbReference type="Google" id="ProtNLM"/>
    </source>
</evidence>
<dbReference type="Pfam" id="PF13365">
    <property type="entry name" value="Trypsin_2"/>
    <property type="match status" value="1"/>
</dbReference>
<dbReference type="Gene3D" id="2.40.10.10">
    <property type="entry name" value="Trypsin-like serine proteases"/>
    <property type="match status" value="2"/>
</dbReference>
<dbReference type="RefSeq" id="WP_011613103.1">
    <property type="nucleotide sequence ID" value="NC_008312.1"/>
</dbReference>
<accession>Q10YA2</accession>
<proteinExistence type="predicted"/>
<protein>
    <recommendedName>
        <fullName evidence="3">Peptidase S1 and S6, chymotrypsin/Hap</fullName>
    </recommendedName>
</protein>
<evidence type="ECO:0000256" key="1">
    <source>
        <dbReference type="SAM" id="Coils"/>
    </source>
</evidence>
<evidence type="ECO:0000313" key="2">
    <source>
        <dbReference type="EMBL" id="ABG52772.1"/>
    </source>
</evidence>
<gene>
    <name evidence="2" type="ordered locus">Tery_3713</name>
</gene>
<dbReference type="HOGENOM" id="CLU_905962_0_0_3"/>
<feature type="coiled-coil region" evidence="1">
    <location>
        <begin position="194"/>
        <end position="307"/>
    </location>
</feature>
<reference evidence="2" key="1">
    <citation type="submission" date="2006-06" db="EMBL/GenBank/DDBJ databases">
        <title>Complete sequence of Trichodesmium erythraeum IMS101.</title>
        <authorList>
            <consortium name="US DOE Joint Genome Institute"/>
            <person name="Copeland A."/>
            <person name="Lucas S."/>
            <person name="Lapidus A."/>
            <person name="Barry K."/>
            <person name="Detter J.C."/>
            <person name="Glavina del Rio T."/>
            <person name="Hammon N."/>
            <person name="Israni S."/>
            <person name="Dalin E."/>
            <person name="Tice H."/>
            <person name="Pitluck S."/>
            <person name="Kiss H."/>
            <person name="Munk A.C."/>
            <person name="Brettin T."/>
            <person name="Bruce D."/>
            <person name="Han C."/>
            <person name="Tapia R."/>
            <person name="Gilna P."/>
            <person name="Schmutz J."/>
            <person name="Larimer F."/>
            <person name="Land M."/>
            <person name="Hauser L."/>
            <person name="Kyrpides N."/>
            <person name="Kim E."/>
            <person name="Richardson P."/>
        </authorList>
    </citation>
    <scope>NUCLEOTIDE SEQUENCE [LARGE SCALE GENOMIC DNA]</scope>
    <source>
        <strain evidence="2">IMS101</strain>
    </source>
</reference>
<dbReference type="InterPro" id="IPR043504">
    <property type="entry name" value="Peptidase_S1_PA_chymotrypsin"/>
</dbReference>
<dbReference type="AlphaFoldDB" id="Q10YA2"/>
<dbReference type="InterPro" id="IPR009003">
    <property type="entry name" value="Peptidase_S1_PA"/>
</dbReference>
<dbReference type="eggNOG" id="COG0265">
    <property type="taxonomic scope" value="Bacteria"/>
</dbReference>
<dbReference type="STRING" id="203124.Tery_3713"/>
<dbReference type="EMBL" id="CP000393">
    <property type="protein sequence ID" value="ABG52772.1"/>
    <property type="molecule type" value="Genomic_DNA"/>
</dbReference>
<sequence length="307" mass="35327">MRNSIDAGRLYELFRSCIVRIKTSKSFGTGFWVTPGHILTCVHVIEGNDHDSIEIVWKQNNYQCTEINIFQDADLALLKVEIESHPCVFLDEDALPGDELYSYGYPEQKRDGASITMICEGPTDNKRFLTVKDENVRPGFSGAPLFNQRTFMVCGVLKSERKFPVNGNVLRALGGQAIPTARIFDKWPNLKISNQEFHQKYQSWRKELEVTKQQEQNSPQYSAQYSINSSSENPRIQSLKNQKQRIESQIAELEKLSHLCNQDIKAETNLAKRNQLHTQMDNYSTEINELYDKVQQIIAQINKFQNT</sequence>